<evidence type="ECO:0000313" key="1">
    <source>
        <dbReference type="EMBL" id="GEM01561.1"/>
    </source>
</evidence>
<dbReference type="RefSeq" id="WP_089831355.1">
    <property type="nucleotide sequence ID" value="NZ_BJWI01000011.1"/>
</dbReference>
<evidence type="ECO:0000313" key="3">
    <source>
        <dbReference type="Proteomes" id="UP000242243"/>
    </source>
</evidence>
<dbReference type="OrthoDB" id="2870230at2"/>
<dbReference type="AlphaFoldDB" id="A0A1I5P1C8"/>
<dbReference type="EMBL" id="FOXC01000012">
    <property type="protein sequence ID" value="SFP27296.1"/>
    <property type="molecule type" value="Genomic_DNA"/>
</dbReference>
<dbReference type="EMBL" id="BJWI01000011">
    <property type="protein sequence ID" value="GEM01561.1"/>
    <property type="molecule type" value="Genomic_DNA"/>
</dbReference>
<evidence type="ECO:0000313" key="4">
    <source>
        <dbReference type="Proteomes" id="UP000321547"/>
    </source>
</evidence>
<reference evidence="2 3" key="1">
    <citation type="submission" date="2016-10" db="EMBL/GenBank/DDBJ databases">
        <authorList>
            <person name="de Groot N.N."/>
        </authorList>
    </citation>
    <scope>NUCLEOTIDE SEQUENCE [LARGE SCALE GENOMIC DNA]</scope>
    <source>
        <strain evidence="2 3">DSM 17073</strain>
    </source>
</reference>
<protein>
    <submittedName>
        <fullName evidence="2">Uncharacterized protein</fullName>
    </submittedName>
</protein>
<organism evidence="2 3">
    <name type="scientific">Halolactibacillus halophilus</name>
    <dbReference type="NCBI Taxonomy" id="306540"/>
    <lineage>
        <taxon>Bacteria</taxon>
        <taxon>Bacillati</taxon>
        <taxon>Bacillota</taxon>
        <taxon>Bacilli</taxon>
        <taxon>Bacillales</taxon>
        <taxon>Bacillaceae</taxon>
        <taxon>Halolactibacillus</taxon>
    </lineage>
</organism>
<gene>
    <name evidence="1" type="ORF">HHA03_10930</name>
    <name evidence="2" type="ORF">SAMN05421839_1122</name>
</gene>
<dbReference type="Proteomes" id="UP000242243">
    <property type="component" value="Unassembled WGS sequence"/>
</dbReference>
<accession>A0A1I5P1C8</accession>
<keyword evidence="4" id="KW-1185">Reference proteome</keyword>
<sequence>MELKWKWLNAIVITLLLVTLLVVISKEKPNVSVHTTPLDTVSVNGSVEVVNLSENRIVLFSADVNSGNYGDLIVLEFDEETQSLKEVTNQNIYLDKFLD</sequence>
<name>A0A1I5P1C8_9BACI</name>
<evidence type="ECO:0000313" key="2">
    <source>
        <dbReference type="EMBL" id="SFP27296.1"/>
    </source>
</evidence>
<dbReference type="Proteomes" id="UP000321547">
    <property type="component" value="Unassembled WGS sequence"/>
</dbReference>
<proteinExistence type="predicted"/>
<reference evidence="1 4" key="2">
    <citation type="submission" date="2019-07" db="EMBL/GenBank/DDBJ databases">
        <title>Whole genome shotgun sequence of Halolactibacillus halophilus NBRC 100868.</title>
        <authorList>
            <person name="Hosoyama A."/>
            <person name="Uohara A."/>
            <person name="Ohji S."/>
            <person name="Ichikawa N."/>
        </authorList>
    </citation>
    <scope>NUCLEOTIDE SEQUENCE [LARGE SCALE GENOMIC DNA]</scope>
    <source>
        <strain evidence="1 4">NBRC 100868</strain>
    </source>
</reference>